<proteinExistence type="predicted"/>
<dbReference type="EnsemblProtists" id="EOD32941">
    <property type="protein sequence ID" value="EOD32941"/>
    <property type="gene ID" value="EMIHUDRAFT_441680"/>
</dbReference>
<reference evidence="3" key="1">
    <citation type="journal article" date="2013" name="Nature">
        <title>Pan genome of the phytoplankton Emiliania underpins its global distribution.</title>
        <authorList>
            <person name="Read B.A."/>
            <person name="Kegel J."/>
            <person name="Klute M.J."/>
            <person name="Kuo A."/>
            <person name="Lefebvre S.C."/>
            <person name="Maumus F."/>
            <person name="Mayer C."/>
            <person name="Miller J."/>
            <person name="Monier A."/>
            <person name="Salamov A."/>
            <person name="Young J."/>
            <person name="Aguilar M."/>
            <person name="Claverie J.M."/>
            <person name="Frickenhaus S."/>
            <person name="Gonzalez K."/>
            <person name="Herman E.K."/>
            <person name="Lin Y.C."/>
            <person name="Napier J."/>
            <person name="Ogata H."/>
            <person name="Sarno A.F."/>
            <person name="Shmutz J."/>
            <person name="Schroeder D."/>
            <person name="de Vargas C."/>
            <person name="Verret F."/>
            <person name="von Dassow P."/>
            <person name="Valentin K."/>
            <person name="Van de Peer Y."/>
            <person name="Wheeler G."/>
            <person name="Dacks J.B."/>
            <person name="Delwiche C.F."/>
            <person name="Dyhrman S.T."/>
            <person name="Glockner G."/>
            <person name="John U."/>
            <person name="Richards T."/>
            <person name="Worden A.Z."/>
            <person name="Zhang X."/>
            <person name="Grigoriev I.V."/>
            <person name="Allen A.E."/>
            <person name="Bidle K."/>
            <person name="Borodovsky M."/>
            <person name="Bowler C."/>
            <person name="Brownlee C."/>
            <person name="Cock J.M."/>
            <person name="Elias M."/>
            <person name="Gladyshev V.N."/>
            <person name="Groth M."/>
            <person name="Guda C."/>
            <person name="Hadaegh A."/>
            <person name="Iglesias-Rodriguez M.D."/>
            <person name="Jenkins J."/>
            <person name="Jones B.M."/>
            <person name="Lawson T."/>
            <person name="Leese F."/>
            <person name="Lindquist E."/>
            <person name="Lobanov A."/>
            <person name="Lomsadze A."/>
            <person name="Malik S.B."/>
            <person name="Marsh M.E."/>
            <person name="Mackinder L."/>
            <person name="Mock T."/>
            <person name="Mueller-Roeber B."/>
            <person name="Pagarete A."/>
            <person name="Parker M."/>
            <person name="Probert I."/>
            <person name="Quesneville H."/>
            <person name="Raines C."/>
            <person name="Rensing S.A."/>
            <person name="Riano-Pachon D.M."/>
            <person name="Richier S."/>
            <person name="Rokitta S."/>
            <person name="Shiraiwa Y."/>
            <person name="Soanes D.M."/>
            <person name="van der Giezen M."/>
            <person name="Wahlund T.M."/>
            <person name="Williams B."/>
            <person name="Wilson W."/>
            <person name="Wolfe G."/>
            <person name="Wurch L.L."/>
        </authorList>
    </citation>
    <scope>NUCLEOTIDE SEQUENCE</scope>
</reference>
<keyword evidence="1" id="KW-0812">Transmembrane</keyword>
<evidence type="ECO:0000313" key="3">
    <source>
        <dbReference type="Proteomes" id="UP000013827"/>
    </source>
</evidence>
<sequence>MRAAARRARFLARAQLFTWGVWTCTNVARLLKAFLRQEEELLEDIESVLGAMCVRPRPCPGTPRSFTVCTVARHDRCSDQGESALQQSVLIELGLLSPLLGRSLRIPAGFMLANIGLTLMSAGRLGWLFPSHSYPTRMAHCLIAPYIGSFVASALLLCATGVLPWRARAGGGGVARLATRSAQSNLKPGAHCRELRKLP</sequence>
<evidence type="ECO:0000256" key="1">
    <source>
        <dbReference type="SAM" id="Phobius"/>
    </source>
</evidence>
<dbReference type="KEGG" id="ehx:EMIHUDRAFT_441680"/>
<name>A0A0D3KB06_EMIH1</name>
<keyword evidence="1" id="KW-1133">Transmembrane helix</keyword>
<feature type="transmembrane region" description="Helical" evidence="1">
    <location>
        <begin position="104"/>
        <end position="123"/>
    </location>
</feature>
<evidence type="ECO:0000313" key="2">
    <source>
        <dbReference type="EnsemblProtists" id="EOD32941"/>
    </source>
</evidence>
<keyword evidence="3" id="KW-1185">Reference proteome</keyword>
<dbReference type="HOGENOM" id="CLU_1463858_0_0_1"/>
<dbReference type="AlphaFoldDB" id="A0A0D3KB06"/>
<dbReference type="GeneID" id="17278213"/>
<protein>
    <submittedName>
        <fullName evidence="2">Uncharacterized protein</fullName>
    </submittedName>
</protein>
<accession>A0A0D3KB06</accession>
<feature type="transmembrane region" description="Helical" evidence="1">
    <location>
        <begin position="143"/>
        <end position="163"/>
    </location>
</feature>
<organism evidence="2 3">
    <name type="scientific">Emiliania huxleyi (strain CCMP1516)</name>
    <dbReference type="NCBI Taxonomy" id="280463"/>
    <lineage>
        <taxon>Eukaryota</taxon>
        <taxon>Haptista</taxon>
        <taxon>Haptophyta</taxon>
        <taxon>Prymnesiophyceae</taxon>
        <taxon>Isochrysidales</taxon>
        <taxon>Noelaerhabdaceae</taxon>
        <taxon>Emiliania</taxon>
    </lineage>
</organism>
<dbReference type="PaxDb" id="2903-EOD32941"/>
<keyword evidence="1" id="KW-0472">Membrane</keyword>
<reference evidence="2" key="2">
    <citation type="submission" date="2024-10" db="UniProtKB">
        <authorList>
            <consortium name="EnsemblProtists"/>
        </authorList>
    </citation>
    <scope>IDENTIFICATION</scope>
</reference>
<dbReference type="RefSeq" id="XP_005785370.1">
    <property type="nucleotide sequence ID" value="XM_005785313.1"/>
</dbReference>
<dbReference type="Proteomes" id="UP000013827">
    <property type="component" value="Unassembled WGS sequence"/>
</dbReference>